<dbReference type="Pfam" id="PF00975">
    <property type="entry name" value="Thioesterase"/>
    <property type="match status" value="1"/>
</dbReference>
<dbReference type="Pfam" id="PF00550">
    <property type="entry name" value="PP-binding"/>
    <property type="match status" value="1"/>
</dbReference>
<feature type="region of interest" description="N-terminal hotdog fold" evidence="4">
    <location>
        <begin position="1293"/>
        <end position="1423"/>
    </location>
</feature>
<dbReference type="PROSITE" id="PS52004">
    <property type="entry name" value="KS3_2"/>
    <property type="match status" value="1"/>
</dbReference>
<dbReference type="InterPro" id="IPR001227">
    <property type="entry name" value="Ac_transferase_dom_sf"/>
</dbReference>
<dbReference type="GeneID" id="27309393"/>
<dbReference type="SMART" id="SM00825">
    <property type="entry name" value="PKS_KS"/>
    <property type="match status" value="1"/>
</dbReference>
<proteinExistence type="predicted"/>
<dbReference type="InterPro" id="IPR014031">
    <property type="entry name" value="Ketoacyl_synth_C"/>
</dbReference>
<dbReference type="SUPFAM" id="SSF53901">
    <property type="entry name" value="Thiolase-like"/>
    <property type="match status" value="1"/>
</dbReference>
<name>A0A0D1Y0H6_9PEZI</name>
<dbReference type="GO" id="GO:0004315">
    <property type="term" value="F:3-oxoacyl-[acyl-carrier-protein] synthase activity"/>
    <property type="evidence" value="ECO:0007669"/>
    <property type="project" value="InterPro"/>
</dbReference>
<dbReference type="GO" id="GO:0004312">
    <property type="term" value="F:fatty acid synthase activity"/>
    <property type="evidence" value="ECO:0007669"/>
    <property type="project" value="TreeGrafter"/>
</dbReference>
<evidence type="ECO:0000259" key="7">
    <source>
        <dbReference type="PROSITE" id="PS52004"/>
    </source>
</evidence>
<dbReference type="InterPro" id="IPR032088">
    <property type="entry name" value="SAT"/>
</dbReference>
<evidence type="ECO:0000256" key="5">
    <source>
        <dbReference type="SAM" id="MobiDB-lite"/>
    </source>
</evidence>
<keyword evidence="1" id="KW-0596">Phosphopantetheine</keyword>
<dbReference type="PROSITE" id="PS50075">
    <property type="entry name" value="CARRIER"/>
    <property type="match status" value="1"/>
</dbReference>
<dbReference type="PANTHER" id="PTHR43775">
    <property type="entry name" value="FATTY ACID SYNTHASE"/>
    <property type="match status" value="1"/>
</dbReference>
<dbReference type="VEuPathDB" id="FungiDB:PV09_01420"/>
<accession>A0A0D1Y0H6</accession>
<dbReference type="InterPro" id="IPR030918">
    <property type="entry name" value="PT_fungal_PKS"/>
</dbReference>
<evidence type="ECO:0000256" key="2">
    <source>
        <dbReference type="ARBA" id="ARBA00022553"/>
    </source>
</evidence>
<dbReference type="Gene3D" id="3.40.50.1820">
    <property type="entry name" value="alpha/beta hydrolase"/>
    <property type="match status" value="1"/>
</dbReference>
<dbReference type="InterPro" id="IPR016039">
    <property type="entry name" value="Thiolase-like"/>
</dbReference>
<dbReference type="InterPro" id="IPR020806">
    <property type="entry name" value="PKS_PP-bd"/>
</dbReference>
<dbReference type="SUPFAM" id="SSF52151">
    <property type="entry name" value="FabD/lysophospholipase-like"/>
    <property type="match status" value="1"/>
</dbReference>
<evidence type="ECO:0000259" key="8">
    <source>
        <dbReference type="PROSITE" id="PS52019"/>
    </source>
</evidence>
<evidence type="ECO:0000256" key="3">
    <source>
        <dbReference type="ARBA" id="ARBA00022679"/>
    </source>
</evidence>
<feature type="domain" description="Carrier" evidence="6">
    <location>
        <begin position="1661"/>
        <end position="1738"/>
    </location>
</feature>
<dbReference type="Gene3D" id="1.10.1200.10">
    <property type="entry name" value="ACP-like"/>
    <property type="match status" value="1"/>
</dbReference>
<dbReference type="Pfam" id="PF00109">
    <property type="entry name" value="ketoacyl-synt"/>
    <property type="match status" value="1"/>
</dbReference>
<dbReference type="CDD" id="cd00833">
    <property type="entry name" value="PKS"/>
    <property type="match status" value="1"/>
</dbReference>
<keyword evidence="10" id="KW-1185">Reference proteome</keyword>
<feature type="domain" description="PKS/mFAS DH" evidence="8">
    <location>
        <begin position="1293"/>
        <end position="1599"/>
    </location>
</feature>
<dbReference type="HOGENOM" id="CLU_000022_6_0_1"/>
<dbReference type="OrthoDB" id="329835at2759"/>
<dbReference type="PROSITE" id="PS52019">
    <property type="entry name" value="PKS_MFAS_DH"/>
    <property type="match status" value="1"/>
</dbReference>
<dbReference type="InterPro" id="IPR020841">
    <property type="entry name" value="PKS_Beta-ketoAc_synthase_dom"/>
</dbReference>
<reference evidence="9 10" key="1">
    <citation type="submission" date="2015-01" db="EMBL/GenBank/DDBJ databases">
        <title>The Genome Sequence of Ochroconis gallopava CBS43764.</title>
        <authorList>
            <consortium name="The Broad Institute Genomics Platform"/>
            <person name="Cuomo C."/>
            <person name="de Hoog S."/>
            <person name="Gorbushina A."/>
            <person name="Stielow B."/>
            <person name="Teixiera M."/>
            <person name="Abouelleil A."/>
            <person name="Chapman S.B."/>
            <person name="Priest M."/>
            <person name="Young S.K."/>
            <person name="Wortman J."/>
            <person name="Nusbaum C."/>
            <person name="Birren B."/>
        </authorList>
    </citation>
    <scope>NUCLEOTIDE SEQUENCE [LARGE SCALE GENOMIC DNA]</scope>
    <source>
        <strain evidence="9 10">CBS 43764</strain>
    </source>
</reference>
<dbReference type="Pfam" id="PF02801">
    <property type="entry name" value="Ketoacyl-synt_C"/>
    <property type="match status" value="1"/>
</dbReference>
<dbReference type="SMART" id="SM00823">
    <property type="entry name" value="PKS_PP"/>
    <property type="match status" value="1"/>
</dbReference>
<dbReference type="SUPFAM" id="SSF47336">
    <property type="entry name" value="ACP-like"/>
    <property type="match status" value="1"/>
</dbReference>
<evidence type="ECO:0000313" key="9">
    <source>
        <dbReference type="EMBL" id="KIW08531.1"/>
    </source>
</evidence>
<keyword evidence="3" id="KW-0808">Transferase</keyword>
<keyword evidence="2" id="KW-0597">Phosphoprotein</keyword>
<dbReference type="Pfam" id="PF00698">
    <property type="entry name" value="Acyl_transf_1"/>
    <property type="match status" value="1"/>
</dbReference>
<protein>
    <submittedName>
        <fullName evidence="9">Uncharacterized protein</fullName>
    </submittedName>
</protein>
<feature type="active site" description="Proton acceptor; for dehydratase activity" evidence="4">
    <location>
        <position position="1325"/>
    </location>
</feature>
<dbReference type="PANTHER" id="PTHR43775:SF37">
    <property type="entry name" value="SI:DKEY-61P9.11"/>
    <property type="match status" value="1"/>
</dbReference>
<dbReference type="InterPro" id="IPR029058">
    <property type="entry name" value="AB_hydrolase_fold"/>
</dbReference>
<dbReference type="InterPro" id="IPR042104">
    <property type="entry name" value="PKS_dehydratase_sf"/>
</dbReference>
<evidence type="ECO:0000256" key="4">
    <source>
        <dbReference type="PROSITE-ProRule" id="PRU01363"/>
    </source>
</evidence>
<dbReference type="GO" id="GO:0031177">
    <property type="term" value="F:phosphopantetheine binding"/>
    <property type="evidence" value="ECO:0007669"/>
    <property type="project" value="InterPro"/>
</dbReference>
<sequence>METRPVKLVLFGDQAVEKLTSIQSLVRFSKTSPYARRFLQEANDLVQLLLYQLSEEDRAWKYEVGTLLSMAEDNTASTEPNAVIATVLMCIGRLGDLIVHAEEDASILGSHDNQVQVLAFCTGLLPAAALIAACDTNDLFELGKEIISITFRMSLAIQQRLTIIEDSNASWATTLVCKTPERVQHILDDFHHSKNTPYAKRIAVSVISTDWLTISGAPSSLRDLMEYSTELKNCPKIETDTKAAHTPYLPPLDMNSILGDSPLLDKPITSKARILSPSSCRPYTEKNLRSLLSEMIVDIVSRTLRIDETINSCISAFKNRSISLTVAGPTAHLPAVERMLKSQNIVYEFNRHRNLVDISSSRSGSGLVAVVGMAARLPGSEDVDTFFENLMEGKIELQKIPQSRFEIDRYYDSDGKSKNSTATNQGTFLERPGYFDNRFFSISPREALQMDPLQRMLLTTSWEALEIAGYSRNSTLSTQNSRIAIYFGQAANDWNDVLNSDDIDIYYVPSLSRAFGPGRLAYHHKWGGGTYSIDAACATSTTAIHVACQALCSRECDMALAGGGSLCVSPMTFAGLSKSGMISNRGGCRTYHDDADGYARGEGVGVVVLKRLEDATAENDNILGVIRGHARTYTTTSSSITHPSAEAQAHLYKEILRQTAMDPNEIAYVEMHGTGTQAGDLEEMKSVIQVLGQHRTKQNILTVGAVKANVGHGEGAAGVTALIKVLMMIKERKIPPQPGIPFKINRHFPDLDALHIRIAGFGGNDNILRPSPVSRNGKITCLLSSFDASGGNTALIIEEGPGYSVKTEHPVKFHVVTLSAKSGLSLQRNQQRLLDFLTRHPETALADLSYTTTARRIHHPLRAAYTGHSTREILTSLREDLSRDTKLSSKKFKSPNVIFAFTGQGSQYAGMGRYLFNHCIAYRKMLQTFQEMSVHQGLPQFLHLLSDTRANITESSIVSVQIAIVALEIATAKLLKSWGIYPQIVIGHSLGEYSALCVAGVLSVSDTLYLVGRRARMMEERLVSGEYGMLAVAKGVEAVMQLLNIERNSLLRTQIACVNTPNSTVVSGPLIEVQHLKDLLEQKGSKSTFLRTPYGFHSGQMSTILEEYEVVTKSVTFCAPVLPIASTLFGRIVQAGEQQIFNSNYLIRQTRDSVNFISAVHAIQTYIQTEAAWIDIGPEPIAVNLARNILTSNSNHFLYTMKQNEDNWESISNTLASLYRLGVHINWPCFHRPFLGSLSLVKIPTYAFDEKQYWKQYAERYHSGQTISSEDENVLKRKSRQCTAPPFRTTSLHNVEDEIVNEQSISVTFTSHTSEKDLNEAIQGHVVNGVAIMSMSIFCDMAKSATYYAYKKVHPDREVPIMNIHELKMTNALVLLNSNSQQIVKTTVTYSGESAHVSFSSTAKGARSQDHGNLRISFQDFNTWPLQQKQMQFLVDARLEHLKEMSNKGSAHRLMKPVIYKLFGNLVNYSTSYRALEEVWMDNECRDAAGIIKLADVPGTGKFLYNPFWSDGAIHIAGFLLNSGLKYDENTAFLCIGLESWALAEELRSNELYTTYTVMQDGGVPNMITGSVFVYDSKQKLVQIATGIQFQKMNRTTLDALLKLHSSPGQPLVTVDSRTTMQPEKLENKIRLDALMPIPSQHGSQWDVAHKDSGYATPDSQNRSSLMKTFIEIVSSECGCRESDLEPGTLFSDIGVDSLMAITIIAAFRKQTAIELPITFFIENKTISEASRVLSGQSTDSFPQPPSETQQSGLTSNINLASTVTVTNVVKNDIYRDSIEAGVPMQSLEVFNTIPQPNEVKVETKQVVKQSQVLLLHGSPSSSGPKLFLLPDGTGSPSCYIGLPSISPSINVYAVKSPYVRCPAEFTCDVRFICESFLSAIRSVQPNGPYLLGGFSFGALYAYELTRILIEQGEVIDCLFILDMAVPTTIKTPSVTGQLVAEAGLLPPTGVTSAAQKEHIVNTVRAMVAYRPTPYISASKLKKTILISSEEPLAAGKNFELSTWARGSDSTYRGWENLIQGSIECKVVSTTHFGLLKYPNINTLRDIWVETLTSM</sequence>
<dbReference type="InterPro" id="IPR006162">
    <property type="entry name" value="Ppantetheine_attach_site"/>
</dbReference>
<dbReference type="GO" id="GO:0006633">
    <property type="term" value="P:fatty acid biosynthetic process"/>
    <property type="evidence" value="ECO:0007669"/>
    <property type="project" value="InterPro"/>
</dbReference>
<dbReference type="SUPFAM" id="SSF53474">
    <property type="entry name" value="alpha/beta-Hydrolases"/>
    <property type="match status" value="1"/>
</dbReference>
<dbReference type="PROSITE" id="PS00606">
    <property type="entry name" value="KS3_1"/>
    <property type="match status" value="1"/>
</dbReference>
<dbReference type="Gene3D" id="3.10.129.110">
    <property type="entry name" value="Polyketide synthase dehydratase"/>
    <property type="match status" value="1"/>
</dbReference>
<dbReference type="PROSITE" id="PS00012">
    <property type="entry name" value="PHOSPHOPANTETHEINE"/>
    <property type="match status" value="1"/>
</dbReference>
<dbReference type="Pfam" id="PF16073">
    <property type="entry name" value="SAT"/>
    <property type="match status" value="1"/>
</dbReference>
<dbReference type="InterPro" id="IPR001031">
    <property type="entry name" value="Thioesterase"/>
</dbReference>
<dbReference type="InterPro" id="IPR049900">
    <property type="entry name" value="PKS_mFAS_DH"/>
</dbReference>
<dbReference type="NCBIfam" id="TIGR04532">
    <property type="entry name" value="PT_fungal_PKS"/>
    <property type="match status" value="1"/>
</dbReference>
<dbReference type="GO" id="GO:0044550">
    <property type="term" value="P:secondary metabolite biosynthetic process"/>
    <property type="evidence" value="ECO:0007669"/>
    <property type="project" value="TreeGrafter"/>
</dbReference>
<evidence type="ECO:0000259" key="6">
    <source>
        <dbReference type="PROSITE" id="PS50075"/>
    </source>
</evidence>
<gene>
    <name evidence="9" type="ORF">PV09_01420</name>
</gene>
<dbReference type="InterPro" id="IPR016036">
    <property type="entry name" value="Malonyl_transacylase_ACP-bd"/>
</dbReference>
<dbReference type="Gene3D" id="3.40.366.10">
    <property type="entry name" value="Malonyl-Coenzyme A Acyl Carrier Protein, domain 2"/>
    <property type="match status" value="2"/>
</dbReference>
<dbReference type="InParanoid" id="A0A0D1Y0H6"/>
<evidence type="ECO:0000313" key="10">
    <source>
        <dbReference type="Proteomes" id="UP000053259"/>
    </source>
</evidence>
<dbReference type="InterPro" id="IPR036736">
    <property type="entry name" value="ACP-like_sf"/>
</dbReference>
<dbReference type="InterPro" id="IPR014030">
    <property type="entry name" value="Ketoacyl_synth_N"/>
</dbReference>
<feature type="active site" description="Proton donor; for dehydratase activity" evidence="4">
    <location>
        <position position="1511"/>
    </location>
</feature>
<dbReference type="Pfam" id="PF22621">
    <property type="entry name" value="CurL-like_PKS_C"/>
    <property type="match status" value="1"/>
</dbReference>
<dbReference type="Proteomes" id="UP000053259">
    <property type="component" value="Unassembled WGS sequence"/>
</dbReference>
<feature type="region of interest" description="C-terminal hotdog fold" evidence="4">
    <location>
        <begin position="1450"/>
        <end position="1599"/>
    </location>
</feature>
<dbReference type="Gene3D" id="3.30.70.3290">
    <property type="match status" value="1"/>
</dbReference>
<evidence type="ECO:0000256" key="1">
    <source>
        <dbReference type="ARBA" id="ARBA00022450"/>
    </source>
</evidence>
<dbReference type="Gene3D" id="3.40.47.10">
    <property type="match status" value="1"/>
</dbReference>
<dbReference type="InterPro" id="IPR050091">
    <property type="entry name" value="PKS_NRPS_Biosynth_Enz"/>
</dbReference>
<dbReference type="STRING" id="253628.A0A0D1Y0H6"/>
<organism evidence="9 10">
    <name type="scientific">Verruconis gallopava</name>
    <dbReference type="NCBI Taxonomy" id="253628"/>
    <lineage>
        <taxon>Eukaryota</taxon>
        <taxon>Fungi</taxon>
        <taxon>Dikarya</taxon>
        <taxon>Ascomycota</taxon>
        <taxon>Pezizomycotina</taxon>
        <taxon>Dothideomycetes</taxon>
        <taxon>Pleosporomycetidae</taxon>
        <taxon>Venturiales</taxon>
        <taxon>Sympoventuriaceae</taxon>
        <taxon>Verruconis</taxon>
    </lineage>
</organism>
<feature type="region of interest" description="Disordered" evidence="5">
    <location>
        <begin position="1736"/>
        <end position="1755"/>
    </location>
</feature>
<dbReference type="EMBL" id="KN847531">
    <property type="protein sequence ID" value="KIW08531.1"/>
    <property type="molecule type" value="Genomic_DNA"/>
</dbReference>
<dbReference type="SMART" id="SM00827">
    <property type="entry name" value="PKS_AT"/>
    <property type="match status" value="1"/>
</dbReference>
<dbReference type="InterPro" id="IPR014043">
    <property type="entry name" value="Acyl_transferase_dom"/>
</dbReference>
<dbReference type="InterPro" id="IPR009081">
    <property type="entry name" value="PP-bd_ACP"/>
</dbReference>
<dbReference type="InterPro" id="IPR018201">
    <property type="entry name" value="Ketoacyl_synth_AS"/>
</dbReference>
<feature type="domain" description="Ketosynthase family 3 (KS3)" evidence="7">
    <location>
        <begin position="365"/>
        <end position="799"/>
    </location>
</feature>
<dbReference type="RefSeq" id="XP_016218400.1">
    <property type="nucleotide sequence ID" value="XM_016354305.1"/>
</dbReference>
<dbReference type="InterPro" id="IPR016035">
    <property type="entry name" value="Acyl_Trfase/lysoPLipase"/>
</dbReference>
<dbReference type="SUPFAM" id="SSF55048">
    <property type="entry name" value="Probable ACP-binding domain of malonyl-CoA ACP transacylase"/>
    <property type="match status" value="1"/>
</dbReference>